<keyword evidence="2" id="KW-1185">Reference proteome</keyword>
<comment type="caution">
    <text evidence="1">The sequence shown here is derived from an EMBL/GenBank/DDBJ whole genome shotgun (WGS) entry which is preliminary data.</text>
</comment>
<evidence type="ECO:0000313" key="1">
    <source>
        <dbReference type="EMBL" id="EIT69794.1"/>
    </source>
</evidence>
<sequence>MKDRSNSPLKRGLGLLCLFVGTVCWADGGGRDHAAYPVIPEPMVFDMMRPLGAARGETEINALGTVPLSGESREIAWAPEIEYAFADGYAIEFELPFGNSQLLEYKLGLQAAFGTFDGGRSAHGVQYLGIYERDGGDYLSSLIYMLGHRYGGGWSSMSMIGLGDIGGLSARARNDVILNHSTFWSTDQTTLGLEVNYRDGEHESVLLMPQLHRKLPASFNLQAGVGSEKRRGDSFRPQIGLRLVREL</sequence>
<dbReference type="AlphaFoldDB" id="I7ZD25"/>
<accession>I7ZD25</accession>
<dbReference type="EMBL" id="AKGD01000002">
    <property type="protein sequence ID" value="EIT69794.1"/>
    <property type="molecule type" value="Genomic_DNA"/>
</dbReference>
<dbReference type="STRING" id="1172194.WQQ_33760"/>
<dbReference type="PATRIC" id="fig|1172194.4.peg.3275"/>
<evidence type="ECO:0000313" key="2">
    <source>
        <dbReference type="Proteomes" id="UP000003704"/>
    </source>
</evidence>
<organism evidence="1 2">
    <name type="scientific">Hydrocarboniphaga effusa AP103</name>
    <dbReference type="NCBI Taxonomy" id="1172194"/>
    <lineage>
        <taxon>Bacteria</taxon>
        <taxon>Pseudomonadati</taxon>
        <taxon>Pseudomonadota</taxon>
        <taxon>Gammaproteobacteria</taxon>
        <taxon>Nevskiales</taxon>
        <taxon>Nevskiaceae</taxon>
        <taxon>Hydrocarboniphaga</taxon>
    </lineage>
</organism>
<dbReference type="RefSeq" id="WP_007186315.1">
    <property type="nucleotide sequence ID" value="NZ_AKGD01000002.1"/>
</dbReference>
<proteinExistence type="predicted"/>
<gene>
    <name evidence="1" type="ORF">WQQ_33760</name>
</gene>
<dbReference type="Proteomes" id="UP000003704">
    <property type="component" value="Unassembled WGS sequence"/>
</dbReference>
<name>I7ZD25_9GAMM</name>
<reference evidence="1 2" key="1">
    <citation type="journal article" date="2012" name="J. Bacteriol.">
        <title>Genome Sequence of n-Alkane-Degrading Hydrocarboniphaga effusa Strain AP103T (ATCC BAA-332T).</title>
        <authorList>
            <person name="Chang H.K."/>
            <person name="Zylstra G.J."/>
            <person name="Chae J.C."/>
        </authorList>
    </citation>
    <scope>NUCLEOTIDE SEQUENCE [LARGE SCALE GENOMIC DNA]</scope>
    <source>
        <strain evidence="1 2">AP103</strain>
    </source>
</reference>
<protein>
    <submittedName>
        <fullName evidence="1">Uncharacterized protein</fullName>
    </submittedName>
</protein>